<dbReference type="Pfam" id="PF20776">
    <property type="entry name" value="SLS1_N"/>
    <property type="match status" value="1"/>
</dbReference>
<dbReference type="InterPro" id="IPR032741">
    <property type="entry name" value="Sls1_KH-1"/>
</dbReference>
<feature type="region of interest" description="Disordered" evidence="1">
    <location>
        <begin position="929"/>
        <end position="1132"/>
    </location>
</feature>
<feature type="domain" description="SLS1 C-terminal" evidence="4">
    <location>
        <begin position="547"/>
        <end position="844"/>
    </location>
</feature>
<evidence type="ECO:0000256" key="1">
    <source>
        <dbReference type="SAM" id="MobiDB-lite"/>
    </source>
</evidence>
<dbReference type="EMBL" id="JAGMUU010000003">
    <property type="protein sequence ID" value="KAH7158010.1"/>
    <property type="molecule type" value="Genomic_DNA"/>
</dbReference>
<keyword evidence="6" id="KW-1185">Reference proteome</keyword>
<dbReference type="InterPro" id="IPR048400">
    <property type="entry name" value="SLS1_N"/>
</dbReference>
<gene>
    <name evidence="5" type="ORF">B0J13DRAFT_543331</name>
</gene>
<dbReference type="Proteomes" id="UP000717696">
    <property type="component" value="Unassembled WGS sequence"/>
</dbReference>
<dbReference type="Pfam" id="PF20778">
    <property type="entry name" value="SLS1_C"/>
    <property type="match status" value="1"/>
</dbReference>
<evidence type="ECO:0000313" key="5">
    <source>
        <dbReference type="EMBL" id="KAH7158010.1"/>
    </source>
</evidence>
<evidence type="ECO:0000259" key="2">
    <source>
        <dbReference type="Pfam" id="PF14611"/>
    </source>
</evidence>
<evidence type="ECO:0000259" key="3">
    <source>
        <dbReference type="Pfam" id="PF20776"/>
    </source>
</evidence>
<comment type="caution">
    <text evidence="5">The sequence shown here is derived from an EMBL/GenBank/DDBJ whole genome shotgun (WGS) entry which is preliminary data.</text>
</comment>
<feature type="region of interest" description="Disordered" evidence="1">
    <location>
        <begin position="120"/>
        <end position="184"/>
    </location>
</feature>
<feature type="compositionally biased region" description="Polar residues" evidence="1">
    <location>
        <begin position="1185"/>
        <end position="1214"/>
    </location>
</feature>
<feature type="compositionally biased region" description="Polar residues" evidence="1">
    <location>
        <begin position="120"/>
        <end position="130"/>
    </location>
</feature>
<feature type="region of interest" description="Disordered" evidence="1">
    <location>
        <begin position="1173"/>
        <end position="1226"/>
    </location>
</feature>
<dbReference type="InterPro" id="IPR048401">
    <property type="entry name" value="SLS1_C"/>
</dbReference>
<accession>A0A9P9JEZ0</accession>
<feature type="compositionally biased region" description="Basic and acidic residues" evidence="1">
    <location>
        <begin position="1173"/>
        <end position="1184"/>
    </location>
</feature>
<feature type="region of interest" description="Disordered" evidence="1">
    <location>
        <begin position="67"/>
        <end position="88"/>
    </location>
</feature>
<dbReference type="GO" id="GO:0005743">
    <property type="term" value="C:mitochondrial inner membrane"/>
    <property type="evidence" value="ECO:0007669"/>
    <property type="project" value="InterPro"/>
</dbReference>
<organism evidence="5 6">
    <name type="scientific">Dactylonectria estremocensis</name>
    <dbReference type="NCBI Taxonomy" id="1079267"/>
    <lineage>
        <taxon>Eukaryota</taxon>
        <taxon>Fungi</taxon>
        <taxon>Dikarya</taxon>
        <taxon>Ascomycota</taxon>
        <taxon>Pezizomycotina</taxon>
        <taxon>Sordariomycetes</taxon>
        <taxon>Hypocreomycetidae</taxon>
        <taxon>Hypocreales</taxon>
        <taxon>Nectriaceae</taxon>
        <taxon>Dactylonectria</taxon>
    </lineage>
</organism>
<feature type="domain" description="SLS1 N-terminal" evidence="3">
    <location>
        <begin position="255"/>
        <end position="361"/>
    </location>
</feature>
<feature type="compositionally biased region" description="Acidic residues" evidence="1">
    <location>
        <begin position="1110"/>
        <end position="1126"/>
    </location>
</feature>
<evidence type="ECO:0000313" key="6">
    <source>
        <dbReference type="Proteomes" id="UP000717696"/>
    </source>
</evidence>
<feature type="compositionally biased region" description="Basic and acidic residues" evidence="1">
    <location>
        <begin position="137"/>
        <end position="149"/>
    </location>
</feature>
<feature type="compositionally biased region" description="Low complexity" evidence="1">
    <location>
        <begin position="1080"/>
        <end position="1098"/>
    </location>
</feature>
<feature type="domain" description="SLS1 first KH" evidence="2">
    <location>
        <begin position="368"/>
        <end position="438"/>
    </location>
</feature>
<feature type="compositionally biased region" description="Basic and acidic residues" evidence="1">
    <location>
        <begin position="957"/>
        <end position="986"/>
    </location>
</feature>
<sequence>MISRAARLPRICQACRAGLTQRSAVLGFRALPRHDGFGPRRRFASNSDPPPQFNAETEALISEKLWGPKSKSPDVKEEENINDTAYVDKNDGDWDSVTYNEGDSSVSTEIDKFLDEVAEISSQRSQQENIFSKPRRDRNMPTETADERQPASFIKPQPKPRFVFSSNSDSDPVLDLPESDRPGSQPKVFRHALLHNEPLGVHALGVPADAIIINNPNMMRWGKKKPRETVEKPLIPTKDVDWERFSSMGDGDNIENRDHVWANINEFRPDTRSLRMRDFQKLCRALVNGFTISQLKDYFRNFKTDVEFDVTPLANYPWIERQAAWTPFNSLQVTPQVTEQMAYKNLFAQKLVVQKWKIGIQEHEDALGQAFVWVDPHYFKFVSHGSVSFLKGARNDFLDKANNEKLSTTSSECRLNITSRKAPTYAILERLDQHLKNVHHRTIPIGQITKEIPSAAELQDLAGITDTSLRLRNTGMDTELDVSWFDEKNKIARHVNDITTEDNADTVLRLLTTLPSRGQEETVECVPPFKSNGSAAGLFVGSNRERRSMAWRDKLRNWLRYVAPVGITSDAPEDPLNLPESTSLREYAGKLSNNVTTATFGHVLHSEAQQSTDKLSQKRRLLSPVTPHPASFSGLKTDYGGPVRQSTAIILKFAPYTDLSMSKRSRGPPIRLYIPITPKTNMTDFTIPEDAVLQCAIPWQVDDVMLPTQSVDVRLVNERHLPLDINQAPLKQFLKRSQFNLRAGRLQTPAQVILAIPEQWINPRSKGGKTSEVTVDVLYAFRGIEIHQNIEMPFQGNTLRYSLIEAGQHGGKRQELSLQAGPPGDLRKSFRGKQRDTFLQTVEDIVKGKFFSWSEGHKSVKVQQYDDFSYDLPEEKLGEDFVVTEFDPEAEKKALTLKRAEKAVRDHKLKKERAAAKVAARKKGAMFSLLLGKAKQPSETATKKPTGDSARTSADVPTEKTTEVPVEKTVEVPGEKTVEIPGEKTAEVPSQKTVEEPTAEPTGEPTETEPPKPKAPTTPVMDDNDFFRHFTARAGDQLDQFKKPPQRKRGKRGRAMKGEELDEDDPFKITPRPKRKALSRAESGSSSAGEAAGQVGSANGASCRPNEQSTPDDEWEDDDDEIEDNELTTAEIEAELVRMFGLDKKPSAEDASAQAAEEAWEDLDLDAAFEKAIAKPVSRRDAKTRQQTKATGSNGKSASLETGTRASPKKQSTNADDEPPVNKNDK</sequence>
<dbReference type="Pfam" id="PF14611">
    <property type="entry name" value="KH_SLS1_1"/>
    <property type="match status" value="1"/>
</dbReference>
<name>A0A9P9JEZ0_9HYPO</name>
<feature type="compositionally biased region" description="Basic residues" evidence="1">
    <location>
        <begin position="1044"/>
        <end position="1055"/>
    </location>
</feature>
<proteinExistence type="predicted"/>
<reference evidence="5" key="1">
    <citation type="journal article" date="2021" name="Nat. Commun.">
        <title>Genetic determinants of endophytism in the Arabidopsis root mycobiome.</title>
        <authorList>
            <person name="Mesny F."/>
            <person name="Miyauchi S."/>
            <person name="Thiergart T."/>
            <person name="Pickel B."/>
            <person name="Atanasova L."/>
            <person name="Karlsson M."/>
            <person name="Huettel B."/>
            <person name="Barry K.W."/>
            <person name="Haridas S."/>
            <person name="Chen C."/>
            <person name="Bauer D."/>
            <person name="Andreopoulos W."/>
            <person name="Pangilinan J."/>
            <person name="LaButti K."/>
            <person name="Riley R."/>
            <person name="Lipzen A."/>
            <person name="Clum A."/>
            <person name="Drula E."/>
            <person name="Henrissat B."/>
            <person name="Kohler A."/>
            <person name="Grigoriev I.V."/>
            <person name="Martin F.M."/>
            <person name="Hacquard S."/>
        </authorList>
    </citation>
    <scope>NUCLEOTIDE SEQUENCE</scope>
    <source>
        <strain evidence="5">MPI-CAGE-AT-0021</strain>
    </source>
</reference>
<dbReference type="OrthoDB" id="5392646at2759"/>
<dbReference type="AlphaFoldDB" id="A0A9P9JEZ0"/>
<protein>
    <submittedName>
        <fullName evidence="5">Mitochondrial inner-membrane-bound regulator-domain-containing protein</fullName>
    </submittedName>
</protein>
<evidence type="ECO:0000259" key="4">
    <source>
        <dbReference type="Pfam" id="PF20778"/>
    </source>
</evidence>